<sequence>MNSLRVILQGSPYKWLWRRFQLPRSVPARPCSLYTCTYKTRNRALVLSEKVQHNGANNMDSCLLPHSTGNAALSQDLMRKSYETRRFKRRIKGRPDGCWLKRELSTIRLPIRFPHGMVGCAPCN</sequence>
<organism evidence="1 2">
    <name type="scientific">Rhinolophus ferrumequinum</name>
    <name type="common">Greater horseshoe bat</name>
    <dbReference type="NCBI Taxonomy" id="59479"/>
    <lineage>
        <taxon>Eukaryota</taxon>
        <taxon>Metazoa</taxon>
        <taxon>Chordata</taxon>
        <taxon>Craniata</taxon>
        <taxon>Vertebrata</taxon>
        <taxon>Euteleostomi</taxon>
        <taxon>Mammalia</taxon>
        <taxon>Eutheria</taxon>
        <taxon>Laurasiatheria</taxon>
        <taxon>Chiroptera</taxon>
        <taxon>Yinpterochiroptera</taxon>
        <taxon>Rhinolophoidea</taxon>
        <taxon>Rhinolophidae</taxon>
        <taxon>Rhinolophinae</taxon>
        <taxon>Rhinolophus</taxon>
    </lineage>
</organism>
<name>A0A7J8AVU8_RHIFE</name>
<dbReference type="AlphaFoldDB" id="A0A7J8AVU8"/>
<proteinExistence type="predicted"/>
<dbReference type="EMBL" id="JACAGC010000001">
    <property type="protein sequence ID" value="KAF6390409.1"/>
    <property type="molecule type" value="Genomic_DNA"/>
</dbReference>
<dbReference type="Proteomes" id="UP000585614">
    <property type="component" value="Unassembled WGS sequence"/>
</dbReference>
<comment type="caution">
    <text evidence="1">The sequence shown here is derived from an EMBL/GenBank/DDBJ whole genome shotgun (WGS) entry which is preliminary data.</text>
</comment>
<reference evidence="1 2" key="1">
    <citation type="journal article" date="2020" name="Nature">
        <title>Six reference-quality genomes reveal evolution of bat adaptations.</title>
        <authorList>
            <person name="Jebb D."/>
            <person name="Huang Z."/>
            <person name="Pippel M."/>
            <person name="Hughes G.M."/>
            <person name="Lavrichenko K."/>
            <person name="Devanna P."/>
            <person name="Winkler S."/>
            <person name="Jermiin L.S."/>
            <person name="Skirmuntt E.C."/>
            <person name="Katzourakis A."/>
            <person name="Burkitt-Gray L."/>
            <person name="Ray D.A."/>
            <person name="Sullivan K.A.M."/>
            <person name="Roscito J.G."/>
            <person name="Kirilenko B.M."/>
            <person name="Davalos L.M."/>
            <person name="Corthals A.P."/>
            <person name="Power M.L."/>
            <person name="Jones G."/>
            <person name="Ransome R.D."/>
            <person name="Dechmann D.K.N."/>
            <person name="Locatelli A.G."/>
            <person name="Puechmaille S.J."/>
            <person name="Fedrigo O."/>
            <person name="Jarvis E.D."/>
            <person name="Hiller M."/>
            <person name="Vernes S.C."/>
            <person name="Myers E.W."/>
            <person name="Teeling E.C."/>
        </authorList>
    </citation>
    <scope>NUCLEOTIDE SEQUENCE [LARGE SCALE GENOMIC DNA]</scope>
    <source>
        <strain evidence="1">MRhiFer1</strain>
        <tissue evidence="1">Lung</tissue>
    </source>
</reference>
<gene>
    <name evidence="1" type="ORF">mRhiFer1_007965</name>
</gene>
<evidence type="ECO:0000313" key="2">
    <source>
        <dbReference type="Proteomes" id="UP000585614"/>
    </source>
</evidence>
<accession>A0A7J8AVU8</accession>
<evidence type="ECO:0000313" key="1">
    <source>
        <dbReference type="EMBL" id="KAF6390409.1"/>
    </source>
</evidence>
<protein>
    <submittedName>
        <fullName evidence="1">Uncharacterized protein</fullName>
    </submittedName>
</protein>